<proteinExistence type="predicted"/>
<keyword evidence="2" id="KW-1185">Reference proteome</keyword>
<gene>
    <name evidence="1" type="ORF">GCM10010319_35630</name>
</gene>
<dbReference type="EMBL" id="BAAABW010000018">
    <property type="protein sequence ID" value="GAA0355312.1"/>
    <property type="molecule type" value="Genomic_DNA"/>
</dbReference>
<protein>
    <submittedName>
        <fullName evidence="1">Uncharacterized protein</fullName>
    </submittedName>
</protein>
<evidence type="ECO:0000313" key="2">
    <source>
        <dbReference type="Proteomes" id="UP001500063"/>
    </source>
</evidence>
<reference evidence="1 2" key="1">
    <citation type="journal article" date="2019" name="Int. J. Syst. Evol. Microbiol.">
        <title>The Global Catalogue of Microorganisms (GCM) 10K type strain sequencing project: providing services to taxonomists for standard genome sequencing and annotation.</title>
        <authorList>
            <consortium name="The Broad Institute Genomics Platform"/>
            <consortium name="The Broad Institute Genome Sequencing Center for Infectious Disease"/>
            <person name="Wu L."/>
            <person name="Ma J."/>
        </authorList>
    </citation>
    <scope>NUCLEOTIDE SEQUENCE [LARGE SCALE GENOMIC DNA]</scope>
    <source>
        <strain evidence="1 2">JCM 4565</strain>
    </source>
</reference>
<name>A0ABN0X514_9ACTN</name>
<dbReference type="Proteomes" id="UP001500063">
    <property type="component" value="Unassembled WGS sequence"/>
</dbReference>
<sequence>MPGWGFALPQSVLRAAAAVLISLLLILAGGGVQAVDYGDDREEGSSSLEFTPSDDCVTSMLLLPGSAVREGRRCGHRVPLLTGPTTPVARLRVTPLVSRADAAPACAARPGHTVLRC</sequence>
<comment type="caution">
    <text evidence="1">The sequence shown here is derived from an EMBL/GenBank/DDBJ whole genome shotgun (WGS) entry which is preliminary data.</text>
</comment>
<evidence type="ECO:0000313" key="1">
    <source>
        <dbReference type="EMBL" id="GAA0355312.1"/>
    </source>
</evidence>
<organism evidence="1 2">
    <name type="scientific">Streptomyces blastmyceticus</name>
    <dbReference type="NCBI Taxonomy" id="68180"/>
    <lineage>
        <taxon>Bacteria</taxon>
        <taxon>Bacillati</taxon>
        <taxon>Actinomycetota</taxon>
        <taxon>Actinomycetes</taxon>
        <taxon>Kitasatosporales</taxon>
        <taxon>Streptomycetaceae</taxon>
        <taxon>Streptomyces</taxon>
    </lineage>
</organism>
<accession>A0ABN0X514</accession>
<dbReference type="RefSeq" id="WP_344118815.1">
    <property type="nucleotide sequence ID" value="NZ_BAAABW010000018.1"/>
</dbReference>